<dbReference type="SUPFAM" id="SSF100879">
    <property type="entry name" value="Lesion bypass DNA polymerase (Y-family), little finger domain"/>
    <property type="match status" value="1"/>
</dbReference>
<keyword evidence="4 17" id="KW-0515">Mutator protein</keyword>
<keyword evidence="13 17" id="KW-0238">DNA-binding</keyword>
<proteinExistence type="inferred from homology"/>
<evidence type="ECO:0000256" key="8">
    <source>
        <dbReference type="ARBA" id="ARBA00022705"/>
    </source>
</evidence>
<dbReference type="GO" id="GO:0009432">
    <property type="term" value="P:SOS response"/>
    <property type="evidence" value="ECO:0007669"/>
    <property type="project" value="TreeGrafter"/>
</dbReference>
<dbReference type="GO" id="GO:0042276">
    <property type="term" value="P:error-prone translesion synthesis"/>
    <property type="evidence" value="ECO:0007669"/>
    <property type="project" value="TreeGrafter"/>
</dbReference>
<dbReference type="GO" id="GO:0003684">
    <property type="term" value="F:damaged DNA binding"/>
    <property type="evidence" value="ECO:0007669"/>
    <property type="project" value="InterPro"/>
</dbReference>
<organism evidence="19 20">
    <name type="scientific">Prauserella rugosa</name>
    <dbReference type="NCBI Taxonomy" id="43354"/>
    <lineage>
        <taxon>Bacteria</taxon>
        <taxon>Bacillati</taxon>
        <taxon>Actinomycetota</taxon>
        <taxon>Actinomycetes</taxon>
        <taxon>Pseudonocardiales</taxon>
        <taxon>Pseudonocardiaceae</taxon>
        <taxon>Prauserella</taxon>
    </lineage>
</organism>
<evidence type="ECO:0000256" key="12">
    <source>
        <dbReference type="ARBA" id="ARBA00022932"/>
    </source>
</evidence>
<feature type="binding site" evidence="17">
    <location>
        <position position="123"/>
    </location>
    <ligand>
        <name>Mg(2+)</name>
        <dbReference type="ChEBI" id="CHEBI:18420"/>
    </ligand>
</feature>
<gene>
    <name evidence="17" type="primary">dinB</name>
    <name evidence="19" type="ORF">JD82_04610</name>
</gene>
<keyword evidence="9 17" id="KW-0479">Metal-binding</keyword>
<evidence type="ECO:0000256" key="16">
    <source>
        <dbReference type="ARBA" id="ARBA00049244"/>
    </source>
</evidence>
<dbReference type="InterPro" id="IPR017961">
    <property type="entry name" value="DNA_pol_Y-fam_little_finger"/>
</dbReference>
<name>A0A660CGX2_9PSEU</name>
<feature type="site" description="Substrate discrimination" evidence="17">
    <location>
        <position position="31"/>
    </location>
</feature>
<sequence length="367" mass="40135">MNRGNDFPGYRFRRILIGVEWILHVDLDQFIAAVEVARHPELRGKPVVVGGQGDPQQRGVVATASYEAREFGVHSGMPLRTALRKCPDAVFLPSDVAAYEEVSERVMAVLRELPVVVEVAGWDEAFLGSDTDDPEALARRVRQTVRERTGLECSVGIGDNKLRAKTATGFAKPGGIHRITEREWMPTMADRPPDALWGIGGRTTKKLAEAGIHTVGQLAAADRDDLAARFGPTMGPFFRVLAHGWGDRDVTATPYVPKSRSRETTFQRNLTDRGALEGAVRQLARRVSADVVAEGRPAVRVVVKVRFAPFVTQTRSMSLGAPTSEADELETAALEVLGRFELDRPVRLLGVRAEFAQPAPSQPADEA</sequence>
<comment type="function">
    <text evidence="15 17">Poorly processive, error-prone DNA polymerase involved in untargeted mutagenesis. Copies undamaged DNA at stalled replication forks, which arise in vivo from mismatched or misaligned primer ends. These misaligned primers can be extended by PolIV. Exhibits no 3'-5' exonuclease (proofreading) activity. May be involved in translesional synthesis, in conjunction with the beta clamp from PolIII.</text>
</comment>
<comment type="subcellular location">
    <subcellularLocation>
        <location evidence="1 17">Cytoplasm</location>
    </subcellularLocation>
</comment>
<evidence type="ECO:0000256" key="7">
    <source>
        <dbReference type="ARBA" id="ARBA00022695"/>
    </source>
</evidence>
<dbReference type="EMBL" id="VLJV01000001">
    <property type="protein sequence ID" value="TWH22720.1"/>
    <property type="molecule type" value="Genomic_DNA"/>
</dbReference>
<dbReference type="InterPro" id="IPR022880">
    <property type="entry name" value="DNApol_IV"/>
</dbReference>
<dbReference type="Proteomes" id="UP000317303">
    <property type="component" value="Unassembled WGS sequence"/>
</dbReference>
<keyword evidence="7 17" id="KW-0548">Nucleotidyltransferase</keyword>
<comment type="similarity">
    <text evidence="2 17">Belongs to the DNA polymerase type-Y family.</text>
</comment>
<dbReference type="InterPro" id="IPR043502">
    <property type="entry name" value="DNA/RNA_pol_sf"/>
</dbReference>
<keyword evidence="6 17" id="KW-0808">Transferase</keyword>
<evidence type="ECO:0000256" key="1">
    <source>
        <dbReference type="ARBA" id="ARBA00004496"/>
    </source>
</evidence>
<keyword evidence="10 17" id="KW-0227">DNA damage</keyword>
<dbReference type="Pfam" id="PF11799">
    <property type="entry name" value="IMS_C"/>
    <property type="match status" value="1"/>
</dbReference>
<dbReference type="CDD" id="cd03586">
    <property type="entry name" value="PolY_Pol_IV_kappa"/>
    <property type="match status" value="1"/>
</dbReference>
<evidence type="ECO:0000256" key="4">
    <source>
        <dbReference type="ARBA" id="ARBA00022457"/>
    </source>
</evidence>
<dbReference type="PROSITE" id="PS50173">
    <property type="entry name" value="UMUC"/>
    <property type="match status" value="1"/>
</dbReference>
<comment type="subunit">
    <text evidence="3 17">Monomer.</text>
</comment>
<dbReference type="GO" id="GO:0006281">
    <property type="term" value="P:DNA repair"/>
    <property type="evidence" value="ECO:0007669"/>
    <property type="project" value="UniProtKB-UniRule"/>
</dbReference>
<reference evidence="19 20" key="1">
    <citation type="submission" date="2019-07" db="EMBL/GenBank/DDBJ databases">
        <title>R&amp;d 2014.</title>
        <authorList>
            <person name="Klenk H.-P."/>
        </authorList>
    </citation>
    <scope>NUCLEOTIDE SEQUENCE [LARGE SCALE GENOMIC DNA]</scope>
    <source>
        <strain evidence="19 20">DSM 43194</strain>
    </source>
</reference>
<dbReference type="SUPFAM" id="SSF56672">
    <property type="entry name" value="DNA/RNA polymerases"/>
    <property type="match status" value="1"/>
</dbReference>
<feature type="active site" evidence="17">
    <location>
        <position position="124"/>
    </location>
</feature>
<evidence type="ECO:0000256" key="6">
    <source>
        <dbReference type="ARBA" id="ARBA00022679"/>
    </source>
</evidence>
<evidence type="ECO:0000256" key="11">
    <source>
        <dbReference type="ARBA" id="ARBA00022842"/>
    </source>
</evidence>
<dbReference type="PANTHER" id="PTHR11076">
    <property type="entry name" value="DNA REPAIR POLYMERASE UMUC / TRANSFERASE FAMILY MEMBER"/>
    <property type="match status" value="1"/>
</dbReference>
<evidence type="ECO:0000256" key="3">
    <source>
        <dbReference type="ARBA" id="ARBA00011245"/>
    </source>
</evidence>
<dbReference type="GO" id="GO:0005829">
    <property type="term" value="C:cytosol"/>
    <property type="evidence" value="ECO:0007669"/>
    <property type="project" value="TreeGrafter"/>
</dbReference>
<keyword evidence="20" id="KW-1185">Reference proteome</keyword>
<dbReference type="InterPro" id="IPR050116">
    <property type="entry name" value="DNA_polymerase-Y"/>
</dbReference>
<evidence type="ECO:0000313" key="20">
    <source>
        <dbReference type="Proteomes" id="UP000317303"/>
    </source>
</evidence>
<evidence type="ECO:0000256" key="13">
    <source>
        <dbReference type="ARBA" id="ARBA00023125"/>
    </source>
</evidence>
<dbReference type="FunFam" id="3.30.1490.100:FF:000004">
    <property type="entry name" value="DNA polymerase IV"/>
    <property type="match status" value="1"/>
</dbReference>
<dbReference type="NCBIfam" id="NF002883">
    <property type="entry name" value="PRK03352.1"/>
    <property type="match status" value="1"/>
</dbReference>
<dbReference type="GO" id="GO:0003887">
    <property type="term" value="F:DNA-directed DNA polymerase activity"/>
    <property type="evidence" value="ECO:0007669"/>
    <property type="project" value="UniProtKB-UniRule"/>
</dbReference>
<dbReference type="AlphaFoldDB" id="A0A660CGX2"/>
<dbReference type="GO" id="GO:0000287">
    <property type="term" value="F:magnesium ion binding"/>
    <property type="evidence" value="ECO:0007669"/>
    <property type="project" value="UniProtKB-UniRule"/>
</dbReference>
<dbReference type="GO" id="GO:0006261">
    <property type="term" value="P:DNA-templated DNA replication"/>
    <property type="evidence" value="ECO:0007669"/>
    <property type="project" value="UniProtKB-UniRule"/>
</dbReference>
<comment type="catalytic activity">
    <reaction evidence="16 17">
        <text>DNA(n) + a 2'-deoxyribonucleoside 5'-triphosphate = DNA(n+1) + diphosphate</text>
        <dbReference type="Rhea" id="RHEA:22508"/>
        <dbReference type="Rhea" id="RHEA-COMP:17339"/>
        <dbReference type="Rhea" id="RHEA-COMP:17340"/>
        <dbReference type="ChEBI" id="CHEBI:33019"/>
        <dbReference type="ChEBI" id="CHEBI:61560"/>
        <dbReference type="ChEBI" id="CHEBI:173112"/>
        <dbReference type="EC" id="2.7.7.7"/>
    </reaction>
</comment>
<dbReference type="Gene3D" id="3.30.70.270">
    <property type="match status" value="1"/>
</dbReference>
<accession>A0A660CGX2</accession>
<dbReference type="Gene3D" id="1.10.150.20">
    <property type="entry name" value="5' to 3' exonuclease, C-terminal subdomain"/>
    <property type="match status" value="1"/>
</dbReference>
<keyword evidence="11 17" id="KW-0460">Magnesium</keyword>
<dbReference type="Pfam" id="PF00817">
    <property type="entry name" value="IMS"/>
    <property type="match status" value="1"/>
</dbReference>
<dbReference type="FunFam" id="3.40.1170.60:FF:000001">
    <property type="entry name" value="DNA polymerase IV"/>
    <property type="match status" value="1"/>
</dbReference>
<keyword evidence="14 17" id="KW-0234">DNA repair</keyword>
<evidence type="ECO:0000256" key="15">
    <source>
        <dbReference type="ARBA" id="ARBA00025589"/>
    </source>
</evidence>
<dbReference type="InterPro" id="IPR043128">
    <property type="entry name" value="Rev_trsase/Diguanyl_cyclase"/>
</dbReference>
<feature type="domain" description="UmuC" evidence="18">
    <location>
        <begin position="22"/>
        <end position="200"/>
    </location>
</feature>
<evidence type="ECO:0000259" key="18">
    <source>
        <dbReference type="PROSITE" id="PS50173"/>
    </source>
</evidence>
<keyword evidence="5 17" id="KW-0963">Cytoplasm</keyword>
<evidence type="ECO:0000256" key="17">
    <source>
        <dbReference type="HAMAP-Rule" id="MF_01113"/>
    </source>
</evidence>
<protein>
    <recommendedName>
        <fullName evidence="17">DNA polymerase IV</fullName>
        <shortName evidence="17">Pol IV</shortName>
        <ecNumber evidence="17">2.7.7.7</ecNumber>
    </recommendedName>
</protein>
<feature type="binding site" evidence="17">
    <location>
        <position position="26"/>
    </location>
    <ligand>
        <name>Mg(2+)</name>
        <dbReference type="ChEBI" id="CHEBI:18420"/>
    </ligand>
</feature>
<dbReference type="PANTHER" id="PTHR11076:SF33">
    <property type="entry name" value="DNA POLYMERASE KAPPA"/>
    <property type="match status" value="1"/>
</dbReference>
<dbReference type="InterPro" id="IPR036775">
    <property type="entry name" value="DNA_pol_Y-fam_lit_finger_sf"/>
</dbReference>
<comment type="cofactor">
    <cofactor evidence="17">
        <name>Mg(2+)</name>
        <dbReference type="ChEBI" id="CHEBI:18420"/>
    </cofactor>
    <text evidence="17">Binds 2 magnesium ions per subunit.</text>
</comment>
<keyword evidence="8 17" id="KW-0235">DNA replication</keyword>
<dbReference type="Gene3D" id="3.30.1490.100">
    <property type="entry name" value="DNA polymerase, Y-family, little finger domain"/>
    <property type="match status" value="1"/>
</dbReference>
<evidence type="ECO:0000256" key="2">
    <source>
        <dbReference type="ARBA" id="ARBA00010945"/>
    </source>
</evidence>
<dbReference type="InterPro" id="IPR001126">
    <property type="entry name" value="UmuC"/>
</dbReference>
<evidence type="ECO:0000256" key="10">
    <source>
        <dbReference type="ARBA" id="ARBA00022763"/>
    </source>
</evidence>
<evidence type="ECO:0000256" key="5">
    <source>
        <dbReference type="ARBA" id="ARBA00022490"/>
    </source>
</evidence>
<dbReference type="EC" id="2.7.7.7" evidence="17"/>
<evidence type="ECO:0000256" key="14">
    <source>
        <dbReference type="ARBA" id="ARBA00023204"/>
    </source>
</evidence>
<dbReference type="HAMAP" id="MF_01113">
    <property type="entry name" value="DNApol_IV"/>
    <property type="match status" value="1"/>
</dbReference>
<comment type="caution">
    <text evidence="19">The sequence shown here is derived from an EMBL/GenBank/DDBJ whole genome shotgun (WGS) entry which is preliminary data.</text>
</comment>
<dbReference type="Gene3D" id="3.40.1170.60">
    <property type="match status" value="1"/>
</dbReference>
<keyword evidence="12 17" id="KW-0239">DNA-directed DNA polymerase</keyword>
<evidence type="ECO:0000256" key="9">
    <source>
        <dbReference type="ARBA" id="ARBA00022723"/>
    </source>
</evidence>
<evidence type="ECO:0000313" key="19">
    <source>
        <dbReference type="EMBL" id="TWH22720.1"/>
    </source>
</evidence>